<dbReference type="EMBL" id="CM009299">
    <property type="protein sequence ID" value="PNT14674.1"/>
    <property type="molecule type" value="Genomic_DNA"/>
</dbReference>
<reference evidence="1 2" key="1">
    <citation type="journal article" date="2006" name="Science">
        <title>The genome of black cottonwood, Populus trichocarpa (Torr. &amp; Gray).</title>
        <authorList>
            <person name="Tuskan G.A."/>
            <person name="Difazio S."/>
            <person name="Jansson S."/>
            <person name="Bohlmann J."/>
            <person name="Grigoriev I."/>
            <person name="Hellsten U."/>
            <person name="Putnam N."/>
            <person name="Ralph S."/>
            <person name="Rombauts S."/>
            <person name="Salamov A."/>
            <person name="Schein J."/>
            <person name="Sterck L."/>
            <person name="Aerts A."/>
            <person name="Bhalerao R.R."/>
            <person name="Bhalerao R.P."/>
            <person name="Blaudez D."/>
            <person name="Boerjan W."/>
            <person name="Brun A."/>
            <person name="Brunner A."/>
            <person name="Busov V."/>
            <person name="Campbell M."/>
            <person name="Carlson J."/>
            <person name="Chalot M."/>
            <person name="Chapman J."/>
            <person name="Chen G.L."/>
            <person name="Cooper D."/>
            <person name="Coutinho P.M."/>
            <person name="Couturier J."/>
            <person name="Covert S."/>
            <person name="Cronk Q."/>
            <person name="Cunningham R."/>
            <person name="Davis J."/>
            <person name="Degroeve S."/>
            <person name="Dejardin A."/>
            <person name="Depamphilis C."/>
            <person name="Detter J."/>
            <person name="Dirks B."/>
            <person name="Dubchak I."/>
            <person name="Duplessis S."/>
            <person name="Ehlting J."/>
            <person name="Ellis B."/>
            <person name="Gendler K."/>
            <person name="Goodstein D."/>
            <person name="Gribskov M."/>
            <person name="Grimwood J."/>
            <person name="Groover A."/>
            <person name="Gunter L."/>
            <person name="Hamberger B."/>
            <person name="Heinze B."/>
            <person name="Helariutta Y."/>
            <person name="Henrissat B."/>
            <person name="Holligan D."/>
            <person name="Holt R."/>
            <person name="Huang W."/>
            <person name="Islam-Faridi N."/>
            <person name="Jones S."/>
            <person name="Jones-Rhoades M."/>
            <person name="Jorgensen R."/>
            <person name="Joshi C."/>
            <person name="Kangasjarvi J."/>
            <person name="Karlsson J."/>
            <person name="Kelleher C."/>
            <person name="Kirkpatrick R."/>
            <person name="Kirst M."/>
            <person name="Kohler A."/>
            <person name="Kalluri U."/>
            <person name="Larimer F."/>
            <person name="Leebens-Mack J."/>
            <person name="Leple J.C."/>
            <person name="Locascio P."/>
            <person name="Lou Y."/>
            <person name="Lucas S."/>
            <person name="Martin F."/>
            <person name="Montanini B."/>
            <person name="Napoli C."/>
            <person name="Nelson D.R."/>
            <person name="Nelson C."/>
            <person name="Nieminen K."/>
            <person name="Nilsson O."/>
            <person name="Pereda V."/>
            <person name="Peter G."/>
            <person name="Philippe R."/>
            <person name="Pilate G."/>
            <person name="Poliakov A."/>
            <person name="Razumovskaya J."/>
            <person name="Richardson P."/>
            <person name="Rinaldi C."/>
            <person name="Ritland K."/>
            <person name="Rouze P."/>
            <person name="Ryaboy D."/>
            <person name="Schmutz J."/>
            <person name="Schrader J."/>
            <person name="Segerman B."/>
            <person name="Shin H."/>
            <person name="Siddiqui A."/>
            <person name="Sterky F."/>
            <person name="Terry A."/>
            <person name="Tsai C.J."/>
            <person name="Uberbacher E."/>
            <person name="Unneberg P."/>
            <person name="Vahala J."/>
            <person name="Wall K."/>
            <person name="Wessler S."/>
            <person name="Yang G."/>
            <person name="Yin T."/>
            <person name="Douglas C."/>
            <person name="Marra M."/>
            <person name="Sandberg G."/>
            <person name="Van de Peer Y."/>
            <person name="Rokhsar D."/>
        </authorList>
    </citation>
    <scope>NUCLEOTIDE SEQUENCE [LARGE SCALE GENOMIC DNA]</scope>
    <source>
        <strain evidence="2">cv. Nisqually</strain>
    </source>
</reference>
<evidence type="ECO:0000313" key="1">
    <source>
        <dbReference type="EMBL" id="PNT14674.1"/>
    </source>
</evidence>
<evidence type="ECO:0000313" key="2">
    <source>
        <dbReference type="Proteomes" id="UP000006729"/>
    </source>
</evidence>
<sequence>MKLTHRHLVITADKEHSPQNLGEALLLRIQTFLFITSHATATFKPGKTRDRARCRSVTCRFARHALTEDSAS</sequence>
<dbReference type="Proteomes" id="UP000006729">
    <property type="component" value="Chromosome 10"/>
</dbReference>
<proteinExistence type="predicted"/>
<protein>
    <submittedName>
        <fullName evidence="1">Uncharacterized protein</fullName>
    </submittedName>
</protein>
<dbReference type="InParanoid" id="B9HTW0"/>
<dbReference type="AlphaFoldDB" id="B9HTW0"/>
<organism evidence="1 2">
    <name type="scientific">Populus trichocarpa</name>
    <name type="common">Western balsam poplar</name>
    <name type="synonym">Populus balsamifera subsp. trichocarpa</name>
    <dbReference type="NCBI Taxonomy" id="3694"/>
    <lineage>
        <taxon>Eukaryota</taxon>
        <taxon>Viridiplantae</taxon>
        <taxon>Streptophyta</taxon>
        <taxon>Embryophyta</taxon>
        <taxon>Tracheophyta</taxon>
        <taxon>Spermatophyta</taxon>
        <taxon>Magnoliopsida</taxon>
        <taxon>eudicotyledons</taxon>
        <taxon>Gunneridae</taxon>
        <taxon>Pentapetalae</taxon>
        <taxon>rosids</taxon>
        <taxon>fabids</taxon>
        <taxon>Malpighiales</taxon>
        <taxon>Salicaceae</taxon>
        <taxon>Saliceae</taxon>
        <taxon>Populus</taxon>
    </lineage>
</organism>
<keyword evidence="2" id="KW-1185">Reference proteome</keyword>
<accession>B9HTW0</accession>
<gene>
    <name evidence="1" type="ORF">POPTR_010G043400</name>
</gene>
<dbReference type="HOGENOM" id="CLU_2726901_0_0_1"/>
<name>B9HTW0_POPTR</name>